<organism evidence="4 5">
    <name type="scientific">Nocardioides panacis</name>
    <dbReference type="NCBI Taxonomy" id="2849501"/>
    <lineage>
        <taxon>Bacteria</taxon>
        <taxon>Bacillati</taxon>
        <taxon>Actinomycetota</taxon>
        <taxon>Actinomycetes</taxon>
        <taxon>Propionibacteriales</taxon>
        <taxon>Nocardioidaceae</taxon>
        <taxon>Nocardioides</taxon>
    </lineage>
</organism>
<sequence>MEQALRLAPNALLASEPYAPWAERERAVFGVEHVRACRRSGELALRQGRPDAAAELARRAIDHDPLSELSWQLLMRALCAAGATVEALSAYAELRRRTIDELGLEPGPDSQQLYLDMLRTSPGRTLRADVTEVRQLLRLLRGALESSSGITLALDDRRLVHQAESLVGVA</sequence>
<keyword evidence="2" id="KW-0804">Transcription</keyword>
<dbReference type="PANTHER" id="PTHR35807">
    <property type="entry name" value="TRANSCRIPTIONAL REGULATOR REDD-RELATED"/>
    <property type="match status" value="1"/>
</dbReference>
<dbReference type="InterPro" id="IPR005158">
    <property type="entry name" value="BTAD"/>
</dbReference>
<keyword evidence="5" id="KW-1185">Reference proteome</keyword>
<evidence type="ECO:0000313" key="5">
    <source>
        <dbReference type="Proteomes" id="UP000683575"/>
    </source>
</evidence>
<dbReference type="GO" id="GO:0006355">
    <property type="term" value="P:regulation of DNA-templated transcription"/>
    <property type="evidence" value="ECO:0007669"/>
    <property type="project" value="TreeGrafter"/>
</dbReference>
<dbReference type="EMBL" id="CP077062">
    <property type="protein sequence ID" value="QWZ08708.1"/>
    <property type="molecule type" value="Genomic_DNA"/>
</dbReference>
<evidence type="ECO:0000313" key="4">
    <source>
        <dbReference type="EMBL" id="QWZ08708.1"/>
    </source>
</evidence>
<evidence type="ECO:0000259" key="3">
    <source>
        <dbReference type="SMART" id="SM01043"/>
    </source>
</evidence>
<dbReference type="Proteomes" id="UP000683575">
    <property type="component" value="Chromosome"/>
</dbReference>
<dbReference type="KEGG" id="nps:KRR39_02290"/>
<keyword evidence="1" id="KW-0805">Transcription regulation</keyword>
<name>A0A975Y0P9_9ACTN</name>
<proteinExistence type="predicted"/>
<reference evidence="4" key="1">
    <citation type="submission" date="2021-06" db="EMBL/GenBank/DDBJ databases">
        <title>Complete genome sequence of Nocardioides sp. G188.</title>
        <authorList>
            <person name="Im W.-T."/>
        </authorList>
    </citation>
    <scope>NUCLEOTIDE SEQUENCE</scope>
    <source>
        <strain evidence="4">G188</strain>
    </source>
</reference>
<gene>
    <name evidence="4" type="ORF">KRR39_02290</name>
</gene>
<evidence type="ECO:0000256" key="2">
    <source>
        <dbReference type="ARBA" id="ARBA00023163"/>
    </source>
</evidence>
<protein>
    <submittedName>
        <fullName evidence="4">Bacterial transcriptional activator domain-containing protein</fullName>
    </submittedName>
</protein>
<dbReference type="RefSeq" id="WP_216940397.1">
    <property type="nucleotide sequence ID" value="NZ_CP077062.1"/>
</dbReference>
<evidence type="ECO:0000256" key="1">
    <source>
        <dbReference type="ARBA" id="ARBA00023015"/>
    </source>
</evidence>
<dbReference type="Pfam" id="PF03704">
    <property type="entry name" value="BTAD"/>
    <property type="match status" value="1"/>
</dbReference>
<dbReference type="InterPro" id="IPR051677">
    <property type="entry name" value="AfsR-DnrI-RedD_regulator"/>
</dbReference>
<dbReference type="GO" id="GO:0003677">
    <property type="term" value="F:DNA binding"/>
    <property type="evidence" value="ECO:0007669"/>
    <property type="project" value="TreeGrafter"/>
</dbReference>
<dbReference type="AlphaFoldDB" id="A0A975Y0P9"/>
<dbReference type="PANTHER" id="PTHR35807:SF1">
    <property type="entry name" value="TRANSCRIPTIONAL REGULATOR REDD"/>
    <property type="match status" value="1"/>
</dbReference>
<dbReference type="SMART" id="SM01043">
    <property type="entry name" value="BTAD"/>
    <property type="match status" value="1"/>
</dbReference>
<accession>A0A975Y0P9</accession>
<feature type="domain" description="Bacterial transcriptional activator" evidence="3">
    <location>
        <begin position="1"/>
        <end position="118"/>
    </location>
</feature>